<gene>
    <name evidence="1" type="ORF">CTRU02_208127</name>
</gene>
<keyword evidence="2" id="KW-1185">Reference proteome</keyword>
<reference evidence="1 2" key="1">
    <citation type="journal article" date="2020" name="Phytopathology">
        <title>Genome Sequence Resources of Colletotrichum truncatum, C. plurivorum, C. musicola, and C. sojae: Four Species Pathogenic to Soybean (Glycine max).</title>
        <authorList>
            <person name="Rogerio F."/>
            <person name="Boufleur T.R."/>
            <person name="Ciampi-Guillardi M."/>
            <person name="Sukno S.A."/>
            <person name="Thon M.R."/>
            <person name="Massola Junior N.S."/>
            <person name="Baroncelli R."/>
        </authorList>
    </citation>
    <scope>NUCLEOTIDE SEQUENCE [LARGE SCALE GENOMIC DNA]</scope>
    <source>
        <strain evidence="1 2">CMES1059</strain>
    </source>
</reference>
<organism evidence="1 2">
    <name type="scientific">Colletotrichum truncatum</name>
    <name type="common">Anthracnose fungus</name>
    <name type="synonym">Colletotrichum capsici</name>
    <dbReference type="NCBI Taxonomy" id="5467"/>
    <lineage>
        <taxon>Eukaryota</taxon>
        <taxon>Fungi</taxon>
        <taxon>Dikarya</taxon>
        <taxon>Ascomycota</taxon>
        <taxon>Pezizomycotina</taxon>
        <taxon>Sordariomycetes</taxon>
        <taxon>Hypocreomycetidae</taxon>
        <taxon>Glomerellales</taxon>
        <taxon>Glomerellaceae</taxon>
        <taxon>Colletotrichum</taxon>
        <taxon>Colletotrichum truncatum species complex</taxon>
    </lineage>
</organism>
<sequence>MSTRRRNRIIAPSSLLISYLASASSAAFQNDFSAYPAASRSCLDKAAASSGCTGETVIQMNSCLCGNGGNFVTSSATCVAKTAKDKLGAVYEMLLTSCTDSNTPLAVSQAQFLDAEDDDDDDKSTTSHSTTFTTSTTPSSPPPTIPTPPQVTSSSTYIPVTTYKSVANGVTVTITRGVDSVPTGTNVGKGSSTSPDDENTTDDEGGSKHGVLAAGLVGGLAILAAVLAFLFYRRRKQRRERAGAAGPGGKFGALSSATSLTTMNSPPQGAATAQYHNINDQRPDTAGTTHMNMGAGQWNQQHQQYQQPQQQQQQYQQGNLSPQYWQQQNGQSTGNWPSPVSNGPVGTWGVSPVSQYPPGTSNGSPSMQNGTWNGQSSTMRDGTWDAQTSAANGTWNAHAVPVPAPIPHPSTSTHAPVFELAGDNIQAVEADSTPIGYAQGVPAQQQQLQQAQQQQQQQYSQPSSIQATPQLSLAHPAQPAPAHHGMPRQVDDALQISQVELPPPRYTGPSSPRWVSEDKKFG</sequence>
<evidence type="ECO:0000313" key="2">
    <source>
        <dbReference type="Proteomes" id="UP000805649"/>
    </source>
</evidence>
<evidence type="ECO:0000313" key="1">
    <source>
        <dbReference type="EMBL" id="KAL0935912.1"/>
    </source>
</evidence>
<protein>
    <submittedName>
        <fullName evidence="1">Uncharacterized protein</fullName>
    </submittedName>
</protein>
<accession>A0ACC3YYD6</accession>
<dbReference type="EMBL" id="VUJX02000005">
    <property type="protein sequence ID" value="KAL0935912.1"/>
    <property type="molecule type" value="Genomic_DNA"/>
</dbReference>
<dbReference type="Proteomes" id="UP000805649">
    <property type="component" value="Unassembled WGS sequence"/>
</dbReference>
<comment type="caution">
    <text evidence="1">The sequence shown here is derived from an EMBL/GenBank/DDBJ whole genome shotgun (WGS) entry which is preliminary data.</text>
</comment>
<name>A0ACC3YYD6_COLTU</name>
<proteinExistence type="predicted"/>